<dbReference type="InterPro" id="IPR029052">
    <property type="entry name" value="Metallo-depent_PP-like"/>
</dbReference>
<keyword evidence="10" id="KW-0812">Transmembrane</keyword>
<evidence type="ECO:0000256" key="5">
    <source>
        <dbReference type="ARBA" id="ARBA00022723"/>
    </source>
</evidence>
<dbReference type="GO" id="GO:0005576">
    <property type="term" value="C:extracellular region"/>
    <property type="evidence" value="ECO:0007669"/>
    <property type="project" value="UniProtKB-SubCell"/>
</dbReference>
<evidence type="ECO:0000256" key="6">
    <source>
        <dbReference type="ARBA" id="ARBA00022729"/>
    </source>
</evidence>
<evidence type="ECO:0000256" key="2">
    <source>
        <dbReference type="ARBA" id="ARBA00004613"/>
    </source>
</evidence>
<dbReference type="InParanoid" id="A0A1V9Y1G5"/>
<evidence type="ECO:0000256" key="9">
    <source>
        <dbReference type="ARBA" id="ARBA00023180"/>
    </source>
</evidence>
<dbReference type="STRING" id="418985.A0A1V9Y1G5"/>
<keyword evidence="4" id="KW-0964">Secreted</keyword>
<dbReference type="InterPro" id="IPR041805">
    <property type="entry name" value="ASMase/PPN1_MPP"/>
</dbReference>
<keyword evidence="10" id="KW-0472">Membrane</keyword>
<organism evidence="13 14">
    <name type="scientific">Tropilaelaps mercedesae</name>
    <dbReference type="NCBI Taxonomy" id="418985"/>
    <lineage>
        <taxon>Eukaryota</taxon>
        <taxon>Metazoa</taxon>
        <taxon>Ecdysozoa</taxon>
        <taxon>Arthropoda</taxon>
        <taxon>Chelicerata</taxon>
        <taxon>Arachnida</taxon>
        <taxon>Acari</taxon>
        <taxon>Parasitiformes</taxon>
        <taxon>Mesostigmata</taxon>
        <taxon>Gamasina</taxon>
        <taxon>Dermanyssoidea</taxon>
        <taxon>Laelapidae</taxon>
        <taxon>Tropilaelaps</taxon>
    </lineage>
</organism>
<comment type="subcellular location">
    <subcellularLocation>
        <location evidence="2">Secreted</location>
    </subcellularLocation>
</comment>
<gene>
    <name evidence="13" type="ORF">BIW11_05671</name>
</gene>
<dbReference type="PANTHER" id="PTHR10340">
    <property type="entry name" value="SPHINGOMYELIN PHOSPHODIESTERASE"/>
    <property type="match status" value="1"/>
</dbReference>
<dbReference type="InterPro" id="IPR004843">
    <property type="entry name" value="Calcineurin-like_PHP"/>
</dbReference>
<dbReference type="GO" id="GO:0046872">
    <property type="term" value="F:metal ion binding"/>
    <property type="evidence" value="ECO:0007669"/>
    <property type="project" value="UniProtKB-KW"/>
</dbReference>
<comment type="cofactor">
    <cofactor evidence="1">
        <name>Zn(2+)</name>
        <dbReference type="ChEBI" id="CHEBI:29105"/>
    </cofactor>
</comment>
<dbReference type="CDD" id="cd00842">
    <property type="entry name" value="MPP_ASMase"/>
    <property type="match status" value="1"/>
</dbReference>
<dbReference type="Gene3D" id="3.60.21.10">
    <property type="match status" value="1"/>
</dbReference>
<evidence type="ECO:0000256" key="1">
    <source>
        <dbReference type="ARBA" id="ARBA00001947"/>
    </source>
</evidence>
<keyword evidence="9" id="KW-0325">Glycoprotein</keyword>
<dbReference type="Proteomes" id="UP000192247">
    <property type="component" value="Unassembled WGS sequence"/>
</dbReference>
<dbReference type="OrthoDB" id="6508559at2759"/>
<proteinExistence type="inferred from homology"/>
<keyword evidence="14" id="KW-1185">Reference proteome</keyword>
<keyword evidence="6" id="KW-0732">Signal</keyword>
<evidence type="ECO:0000256" key="10">
    <source>
        <dbReference type="SAM" id="Phobius"/>
    </source>
</evidence>
<evidence type="ECO:0000256" key="4">
    <source>
        <dbReference type="ARBA" id="ARBA00022525"/>
    </source>
</evidence>
<dbReference type="Pfam" id="PF00149">
    <property type="entry name" value="Metallophos"/>
    <property type="match status" value="1"/>
</dbReference>
<feature type="domain" description="Calcineurin-like phosphoesterase" evidence="11">
    <location>
        <begin position="200"/>
        <end position="472"/>
    </location>
</feature>
<dbReference type="SUPFAM" id="SSF56300">
    <property type="entry name" value="Metallo-dependent phosphatases"/>
    <property type="match status" value="1"/>
</dbReference>
<reference evidence="13 14" key="1">
    <citation type="journal article" date="2017" name="Gigascience">
        <title>Draft genome of the honey bee ectoparasitic mite, Tropilaelaps mercedesae, is shaped by the parasitic life history.</title>
        <authorList>
            <person name="Dong X."/>
            <person name="Armstrong S.D."/>
            <person name="Xia D."/>
            <person name="Makepeace B.L."/>
            <person name="Darby A.C."/>
            <person name="Kadowaki T."/>
        </authorList>
    </citation>
    <scope>NUCLEOTIDE SEQUENCE [LARGE SCALE GENOMIC DNA]</scope>
    <source>
        <strain evidence="13">Wuxi-XJTLU</strain>
    </source>
</reference>
<evidence type="ECO:0000313" key="14">
    <source>
        <dbReference type="Proteomes" id="UP000192247"/>
    </source>
</evidence>
<evidence type="ECO:0000259" key="11">
    <source>
        <dbReference type="Pfam" id="PF00149"/>
    </source>
</evidence>
<keyword evidence="8" id="KW-0862">Zinc</keyword>
<evidence type="ECO:0000256" key="3">
    <source>
        <dbReference type="ARBA" id="ARBA00008234"/>
    </source>
</evidence>
<keyword evidence="5" id="KW-0479">Metal-binding</keyword>
<name>A0A1V9Y1G5_9ACAR</name>
<evidence type="ECO:0000256" key="8">
    <source>
        <dbReference type="ARBA" id="ARBA00022833"/>
    </source>
</evidence>
<evidence type="ECO:0000256" key="7">
    <source>
        <dbReference type="ARBA" id="ARBA00022801"/>
    </source>
</evidence>
<dbReference type="GO" id="GO:0016787">
    <property type="term" value="F:hydrolase activity"/>
    <property type="evidence" value="ECO:0007669"/>
    <property type="project" value="UniProtKB-KW"/>
</dbReference>
<keyword evidence="10" id="KW-1133">Transmembrane helix</keyword>
<feature type="transmembrane region" description="Helical" evidence="10">
    <location>
        <begin position="36"/>
        <end position="60"/>
    </location>
</feature>
<feature type="domain" description="Sphingomyelin phosphodiesterase C-terminal" evidence="12">
    <location>
        <begin position="563"/>
        <end position="658"/>
    </location>
</feature>
<accession>A0A1V9Y1G5</accession>
<comment type="similarity">
    <text evidence="3">Belongs to the acid sphingomyelinase family.</text>
</comment>
<dbReference type="EMBL" id="MNPL01000993">
    <property type="protein sequence ID" value="OQR79533.1"/>
    <property type="molecule type" value="Genomic_DNA"/>
</dbReference>
<sequence length="690" mass="78519">MFETRMTDSDLVARNTLEASITAQIGTYSEGVRKGFTIALLTFVVLAIVLGGLLYLGIVLGEKGGIRPSELRRLCGDANLDYFNDILTKKATKETLCFECEAAMRTFRHHGFNYMYNQLRKMCLLEMSLYNSDTCLDILNMYKEEVRYIMYDLKVPDPEACKFVMGCGLYNSTQYSWNLNISTGLYKKNVQVVQTVMPFSVLHLTDTHISNEYTVGASYICKEELCCSNRQIKATTKMIQGGAGPYGDIRSAQLYAKCDLPIRTLKSLLKNAIKTQFSLVYLTGDFIPHTSFNYTFDRVVAEITEQSNLIANAIPEKPIYVSIGNHDDYPAFLFPVQKIQAGRYSVDKIYNALWNIWSKLGWIPKDGKDTFLRGGYYTAKVHPGIRLFSLNTIYCYTLNWWLAVDSRDPEDQLVWLMNGLEQAANAGERVHIIGHIPPGTTECYKEWAQAYQRIISRFANIIEAQFFGHMHWDQFTVDWSVEKDETTESVPTGVQIASPSATTYMTGYPSYRILHFGDHGQLLDMDTYLLNITKLNQKFFKAAKGLNRTEIEKRLKELDLRDGSHNEWKFMYSTRKAYGLPDLSPKSFASLIGQFSKENKLLQFYYRALFQFHDETDGVHCENGSCMTSYYYGPDLLHHVICEMHSYGSKEYTKCTNKYGIVSASTCTLAVKFCILFASLGAIVSSNALS</sequence>
<dbReference type="PANTHER" id="PTHR10340:SF57">
    <property type="entry name" value="METALLOPHOS DOMAIN-CONTAINING PROTEIN"/>
    <property type="match status" value="1"/>
</dbReference>
<dbReference type="AlphaFoldDB" id="A0A1V9Y1G5"/>
<protein>
    <submittedName>
        <fullName evidence="13">Sphingomyelin phosphodiesterase-like</fullName>
    </submittedName>
</protein>
<evidence type="ECO:0000259" key="12">
    <source>
        <dbReference type="Pfam" id="PF19272"/>
    </source>
</evidence>
<keyword evidence="7" id="KW-0378">Hydrolase</keyword>
<dbReference type="InterPro" id="IPR045473">
    <property type="entry name" value="ASM_C"/>
</dbReference>
<dbReference type="Pfam" id="PF19272">
    <property type="entry name" value="ASMase_C"/>
    <property type="match status" value="1"/>
</dbReference>
<evidence type="ECO:0000313" key="13">
    <source>
        <dbReference type="EMBL" id="OQR79533.1"/>
    </source>
</evidence>
<comment type="caution">
    <text evidence="13">The sequence shown here is derived from an EMBL/GenBank/DDBJ whole genome shotgun (WGS) entry which is preliminary data.</text>
</comment>